<comment type="caution">
    <text evidence="2">The sequence shown here is derived from an EMBL/GenBank/DDBJ whole genome shotgun (WGS) entry which is preliminary data.</text>
</comment>
<keyword evidence="1" id="KW-1133">Transmembrane helix</keyword>
<dbReference type="AlphaFoldDB" id="A0A9P6G6L2"/>
<keyword evidence="1" id="KW-0472">Membrane</keyword>
<protein>
    <submittedName>
        <fullName evidence="2">Uncharacterized protein</fullName>
    </submittedName>
</protein>
<gene>
    <name evidence="2" type="ORF">PMIN01_11742</name>
</gene>
<evidence type="ECO:0000313" key="2">
    <source>
        <dbReference type="EMBL" id="KAF9729809.1"/>
    </source>
</evidence>
<reference evidence="2" key="1">
    <citation type="journal article" date="2020" name="Mol. Plant Microbe Interact.">
        <title>Genome Sequence of the Biocontrol Agent Coniothyrium minitans strain Conio (IMI 134523).</title>
        <authorList>
            <person name="Patel D."/>
            <person name="Shittu T.A."/>
            <person name="Baroncelli R."/>
            <person name="Muthumeenakshi S."/>
            <person name="Osborne T.H."/>
            <person name="Janganan T.K."/>
            <person name="Sreenivasaprasad S."/>
        </authorList>
    </citation>
    <scope>NUCLEOTIDE SEQUENCE</scope>
    <source>
        <strain evidence="2">Conio</strain>
    </source>
</reference>
<evidence type="ECO:0000313" key="3">
    <source>
        <dbReference type="Proteomes" id="UP000756921"/>
    </source>
</evidence>
<feature type="transmembrane region" description="Helical" evidence="1">
    <location>
        <begin position="84"/>
        <end position="107"/>
    </location>
</feature>
<feature type="transmembrane region" description="Helical" evidence="1">
    <location>
        <begin position="113"/>
        <end position="132"/>
    </location>
</feature>
<dbReference type="OrthoDB" id="10419234at2759"/>
<proteinExistence type="predicted"/>
<keyword evidence="1" id="KW-0812">Transmembrane</keyword>
<sequence>MVSVIADGIVVPEMVRRLLGWLSGGVRTISAYVGEPSEATCILDSCVSRLLASASACAFVSTSWAFTCESSAVNFSTVARSAALLFMSSPTVALSSVLPLLSSSIIASMTANVSLVVAFLPLSTPFPFLIVAPGIARVRTARGAPGASVSISMR</sequence>
<name>A0A9P6G6L2_9PLEO</name>
<accession>A0A9P6G6L2</accession>
<keyword evidence="3" id="KW-1185">Reference proteome</keyword>
<dbReference type="Proteomes" id="UP000756921">
    <property type="component" value="Unassembled WGS sequence"/>
</dbReference>
<evidence type="ECO:0000256" key="1">
    <source>
        <dbReference type="SAM" id="Phobius"/>
    </source>
</evidence>
<organism evidence="2 3">
    <name type="scientific">Paraphaeosphaeria minitans</name>
    <dbReference type="NCBI Taxonomy" id="565426"/>
    <lineage>
        <taxon>Eukaryota</taxon>
        <taxon>Fungi</taxon>
        <taxon>Dikarya</taxon>
        <taxon>Ascomycota</taxon>
        <taxon>Pezizomycotina</taxon>
        <taxon>Dothideomycetes</taxon>
        <taxon>Pleosporomycetidae</taxon>
        <taxon>Pleosporales</taxon>
        <taxon>Massarineae</taxon>
        <taxon>Didymosphaeriaceae</taxon>
        <taxon>Paraphaeosphaeria</taxon>
    </lineage>
</organism>
<dbReference type="EMBL" id="WJXW01000015">
    <property type="protein sequence ID" value="KAF9729809.1"/>
    <property type="molecule type" value="Genomic_DNA"/>
</dbReference>